<dbReference type="Pfam" id="PF00999">
    <property type="entry name" value="Na_H_Exchanger"/>
    <property type="match status" value="1"/>
</dbReference>
<dbReference type="RefSeq" id="XP_004034670.1">
    <property type="nucleotide sequence ID" value="XM_004034622.1"/>
</dbReference>
<feature type="coiled-coil region" evidence="10">
    <location>
        <begin position="435"/>
        <end position="472"/>
    </location>
</feature>
<keyword evidence="7" id="KW-0406">Ion transport</keyword>
<dbReference type="GO" id="GO:0015386">
    <property type="term" value="F:potassium:proton antiporter activity"/>
    <property type="evidence" value="ECO:0007669"/>
    <property type="project" value="TreeGrafter"/>
</dbReference>
<organism evidence="13 14">
    <name type="scientific">Ichthyophthirius multifiliis</name>
    <name type="common">White spot disease agent</name>
    <name type="synonym">Ich</name>
    <dbReference type="NCBI Taxonomy" id="5932"/>
    <lineage>
        <taxon>Eukaryota</taxon>
        <taxon>Sar</taxon>
        <taxon>Alveolata</taxon>
        <taxon>Ciliophora</taxon>
        <taxon>Intramacronucleata</taxon>
        <taxon>Oligohymenophorea</taxon>
        <taxon>Hymenostomatida</taxon>
        <taxon>Ophryoglenina</taxon>
        <taxon>Ichthyophthirius</taxon>
    </lineage>
</organism>
<evidence type="ECO:0000256" key="6">
    <source>
        <dbReference type="ARBA" id="ARBA00023053"/>
    </source>
</evidence>
<dbReference type="InterPro" id="IPR014710">
    <property type="entry name" value="RmlC-like_jellyroll"/>
</dbReference>
<dbReference type="SUPFAM" id="SSF51206">
    <property type="entry name" value="cAMP-binding domain-like"/>
    <property type="match status" value="1"/>
</dbReference>
<feature type="transmembrane region" description="Helical" evidence="11">
    <location>
        <begin position="6"/>
        <end position="30"/>
    </location>
</feature>
<evidence type="ECO:0000256" key="9">
    <source>
        <dbReference type="ARBA" id="ARBA00023201"/>
    </source>
</evidence>
<dbReference type="Gene3D" id="2.60.120.10">
    <property type="entry name" value="Jelly Rolls"/>
    <property type="match status" value="1"/>
</dbReference>
<keyword evidence="5 11" id="KW-1133">Transmembrane helix</keyword>
<keyword evidence="10" id="KW-0175">Coiled coil</keyword>
<evidence type="ECO:0000256" key="3">
    <source>
        <dbReference type="ARBA" id="ARBA00022475"/>
    </source>
</evidence>
<dbReference type="AlphaFoldDB" id="G0QUB2"/>
<protein>
    <submittedName>
        <fullName evidence="13">Sodium hydrogen exchanger family protein, putative</fullName>
        <ecNumber evidence="13">1.6.99.5</ecNumber>
        <ecNumber evidence="13">1.9.3.1</ecNumber>
    </submittedName>
</protein>
<dbReference type="PANTHER" id="PTHR10110">
    <property type="entry name" value="SODIUM/HYDROGEN EXCHANGER"/>
    <property type="match status" value="1"/>
</dbReference>
<proteinExistence type="predicted"/>
<dbReference type="InterPro" id="IPR006153">
    <property type="entry name" value="Cation/H_exchanger_TM"/>
</dbReference>
<keyword evidence="14" id="KW-1185">Reference proteome</keyword>
<dbReference type="GO" id="GO:0016491">
    <property type="term" value="F:oxidoreductase activity"/>
    <property type="evidence" value="ECO:0007669"/>
    <property type="project" value="UniProtKB-KW"/>
</dbReference>
<feature type="transmembrane region" description="Helical" evidence="11">
    <location>
        <begin position="88"/>
        <end position="113"/>
    </location>
</feature>
<feature type="transmembrane region" description="Helical" evidence="11">
    <location>
        <begin position="253"/>
        <end position="270"/>
    </location>
</feature>
<feature type="transmembrane region" description="Helical" evidence="11">
    <location>
        <begin position="158"/>
        <end position="179"/>
    </location>
</feature>
<sequence>MRKFYFFFSFLCQFFYHLLINIMMIIQIIIKLKAKKIMKNILQKKVFQFFLYFQAQLQAEFQKKSTNVFQRYYFNVCSKLVLQYEDDYYTWPAAFMFGSILSCTDTVAVLSLLKEIGAPKKFNSLIEGESLINDGTCMVLFQISSMVVKGQTYSLDTILGLFFTLSIGGVILGIIFGFVSSFWIKRIFNDEILVVNITLISCYMVFFVAENLNYGIKISGIIALVSLGLFMAASGKKRIASEADQALQSFWKYIVYSAETVIFVLAGVIISVEISKSTNLIHVNDYYKLIGLYFCMVAARFLAIAAFMRFLKKWGYGLNWKEVYILTYGGLRGAVGVSFALIVSRDDQFSNQLRQIVLFDMAGNAFLTLLINGTTTAPLVKLLGMCTSSKIRDKLFQNFLEKKMIQDLYEQSENLKESKYLQDADWDQVKKYCGEDELKKMINNLKKIIEKNQLQEKEMKTFKDKNKTALQQQSQKCFSQEFKGFIFLLIYIQKKIKKKATFWKLFDKNQCSGESLLRLIETVDWDLDNEVSEMHTWQWLKRQIHENYISFLFQIRNYLLIGRFAKKELYNYIAEIYDMVSSFIEAHEIVEESICQVINYFIYINYILYKMKFEEKYVAEILLESNENKKQAENYLYNYLDVSFPEISKSIRTKKAAYNLLEFQKDIIQTNAESGQLDEKEYYQLKKKVDQNIINLNNYTPSWVIKKLKFLLNINQIKKAVPKLKQILENLQFFQLIPKNPNSKVDTLDELVKEAKEEIFQKDNFVFKQGDRATCLYIITRGAGTEFSEGENGNIRQKRGVGHILPIQQLATTNNRYLTSFQADCIMYTSSINLQSIIHLAKKLPELENFIIKESLPSLCKIFFNQFNPLSYLDKQIIEEILNDVTIQRYRKDAVVNLPNGAILAKGIIFLNMKLIIIFIFQGELQLQNVYHEEDQPNKQSVDSHMQQCQQIGTEKHLSSQADMEPPQKLDYEAFSVILPNKNFHQFQVLKNCILVEFDQQDQIKDYLQISKQQQGEKRITSIKRMMNRISSIRKNTINK</sequence>
<evidence type="ECO:0000256" key="10">
    <source>
        <dbReference type="SAM" id="Coils"/>
    </source>
</evidence>
<evidence type="ECO:0000256" key="5">
    <source>
        <dbReference type="ARBA" id="ARBA00022989"/>
    </source>
</evidence>
<keyword evidence="4 11" id="KW-0812">Transmembrane</keyword>
<dbReference type="PANTHER" id="PTHR10110:SF86">
    <property type="entry name" value="SODIUM_HYDROGEN EXCHANGER 7"/>
    <property type="match status" value="1"/>
</dbReference>
<accession>G0QUB2</accession>
<feature type="transmembrane region" description="Helical" evidence="11">
    <location>
        <begin position="214"/>
        <end position="233"/>
    </location>
</feature>
<evidence type="ECO:0000256" key="4">
    <source>
        <dbReference type="ARBA" id="ARBA00022692"/>
    </source>
</evidence>
<comment type="subcellular location">
    <subcellularLocation>
        <location evidence="1">Cell membrane</location>
        <topology evidence="1">Multi-pass membrane protein</topology>
    </subcellularLocation>
</comment>
<evidence type="ECO:0000256" key="7">
    <source>
        <dbReference type="ARBA" id="ARBA00023065"/>
    </source>
</evidence>
<dbReference type="InterPro" id="IPR000595">
    <property type="entry name" value="cNMP-bd_dom"/>
</dbReference>
<evidence type="ECO:0000256" key="2">
    <source>
        <dbReference type="ARBA" id="ARBA00022448"/>
    </source>
</evidence>
<keyword evidence="9" id="KW-0739">Sodium transport</keyword>
<feature type="domain" description="Cyclic nucleotide-binding" evidence="12">
    <location>
        <begin position="746"/>
        <end position="782"/>
    </location>
</feature>
<name>G0QUB2_ICHMU</name>
<keyword evidence="13" id="KW-0560">Oxidoreductase</keyword>
<dbReference type="GeneID" id="14907313"/>
<dbReference type="EC" id="1.9.3.1" evidence="13"/>
<feature type="transmembrane region" description="Helical" evidence="11">
    <location>
        <begin position="191"/>
        <end position="208"/>
    </location>
</feature>
<keyword evidence="6" id="KW-0915">Sodium</keyword>
<reference evidence="13 14" key="1">
    <citation type="submission" date="2011-07" db="EMBL/GenBank/DDBJ databases">
        <authorList>
            <person name="Coyne R."/>
            <person name="Brami D."/>
            <person name="Johnson J."/>
            <person name="Hostetler J."/>
            <person name="Hannick L."/>
            <person name="Clark T."/>
            <person name="Cassidy-Hanley D."/>
            <person name="Inman J."/>
        </authorList>
    </citation>
    <scope>NUCLEOTIDE SEQUENCE [LARGE SCALE GENOMIC DNA]</scope>
    <source>
        <strain evidence="13 14">G5</strain>
    </source>
</reference>
<dbReference type="EC" id="1.6.99.5" evidence="13"/>
<dbReference type="OrthoDB" id="441412at2759"/>
<gene>
    <name evidence="13" type="ORF">IMG5_116100</name>
</gene>
<dbReference type="PROSITE" id="PS50042">
    <property type="entry name" value="CNMP_BINDING_3"/>
    <property type="match status" value="1"/>
</dbReference>
<dbReference type="CDD" id="cd00038">
    <property type="entry name" value="CAP_ED"/>
    <property type="match status" value="1"/>
</dbReference>
<dbReference type="GO" id="GO:0098719">
    <property type="term" value="P:sodium ion import across plasma membrane"/>
    <property type="evidence" value="ECO:0007669"/>
    <property type="project" value="TreeGrafter"/>
</dbReference>
<dbReference type="GO" id="GO:0005886">
    <property type="term" value="C:plasma membrane"/>
    <property type="evidence" value="ECO:0007669"/>
    <property type="project" value="UniProtKB-SubCell"/>
</dbReference>
<feature type="transmembrane region" description="Helical" evidence="11">
    <location>
        <begin position="290"/>
        <end position="311"/>
    </location>
</feature>
<keyword evidence="2" id="KW-0813">Transport</keyword>
<dbReference type="InterPro" id="IPR018422">
    <property type="entry name" value="Cation/H_exchanger_CPA1"/>
</dbReference>
<evidence type="ECO:0000259" key="12">
    <source>
        <dbReference type="PROSITE" id="PS50042"/>
    </source>
</evidence>
<dbReference type="EMBL" id="GL983907">
    <property type="protein sequence ID" value="EGR31184.1"/>
    <property type="molecule type" value="Genomic_DNA"/>
</dbReference>
<dbReference type="InterPro" id="IPR018490">
    <property type="entry name" value="cNMP-bd_dom_sf"/>
</dbReference>
<dbReference type="OMA" id="RIWADID"/>
<dbReference type="GO" id="GO:0015385">
    <property type="term" value="F:sodium:proton antiporter activity"/>
    <property type="evidence" value="ECO:0007669"/>
    <property type="project" value="InterPro"/>
</dbReference>
<evidence type="ECO:0000313" key="14">
    <source>
        <dbReference type="Proteomes" id="UP000008983"/>
    </source>
</evidence>
<dbReference type="InParanoid" id="G0QUB2"/>
<dbReference type="STRING" id="857967.G0QUB2"/>
<dbReference type="Proteomes" id="UP000008983">
    <property type="component" value="Unassembled WGS sequence"/>
</dbReference>
<keyword evidence="3" id="KW-1003">Cell membrane</keyword>
<dbReference type="eggNOG" id="KOG1965">
    <property type="taxonomic scope" value="Eukaryota"/>
</dbReference>
<dbReference type="GO" id="GO:0051453">
    <property type="term" value="P:regulation of intracellular pH"/>
    <property type="evidence" value="ECO:0007669"/>
    <property type="project" value="TreeGrafter"/>
</dbReference>
<evidence type="ECO:0000256" key="1">
    <source>
        <dbReference type="ARBA" id="ARBA00004651"/>
    </source>
</evidence>
<dbReference type="Gene3D" id="6.10.140.1330">
    <property type="match status" value="1"/>
</dbReference>
<keyword evidence="8 11" id="KW-0472">Membrane</keyword>
<evidence type="ECO:0000313" key="13">
    <source>
        <dbReference type="EMBL" id="EGR31184.1"/>
    </source>
</evidence>
<evidence type="ECO:0000256" key="8">
    <source>
        <dbReference type="ARBA" id="ARBA00023136"/>
    </source>
</evidence>
<feature type="transmembrane region" description="Helical" evidence="11">
    <location>
        <begin position="323"/>
        <end position="343"/>
    </location>
</feature>
<evidence type="ECO:0000256" key="11">
    <source>
        <dbReference type="SAM" id="Phobius"/>
    </source>
</evidence>